<dbReference type="PANTHER" id="PTHR10353:SF137">
    <property type="entry name" value="MYROSINASE 3-RELATED"/>
    <property type="match status" value="1"/>
</dbReference>
<dbReference type="GO" id="GO:0009821">
    <property type="term" value="P:alkaloid biosynthetic process"/>
    <property type="evidence" value="ECO:0007669"/>
    <property type="project" value="UniProtKB-ARBA"/>
</dbReference>
<dbReference type="InterPro" id="IPR017853">
    <property type="entry name" value="GH"/>
</dbReference>
<dbReference type="PROSITE" id="PS00572">
    <property type="entry name" value="GLYCOSYL_HYDROL_F1_1"/>
    <property type="match status" value="2"/>
</dbReference>
<organism evidence="6 7">
    <name type="scientific">Rhododendron simsii</name>
    <name type="common">Sims's rhododendron</name>
    <dbReference type="NCBI Taxonomy" id="118357"/>
    <lineage>
        <taxon>Eukaryota</taxon>
        <taxon>Viridiplantae</taxon>
        <taxon>Streptophyta</taxon>
        <taxon>Embryophyta</taxon>
        <taxon>Tracheophyta</taxon>
        <taxon>Spermatophyta</taxon>
        <taxon>Magnoliopsida</taxon>
        <taxon>eudicotyledons</taxon>
        <taxon>Gunneridae</taxon>
        <taxon>Pentapetalae</taxon>
        <taxon>asterids</taxon>
        <taxon>Ericales</taxon>
        <taxon>Ericaceae</taxon>
        <taxon>Ericoideae</taxon>
        <taxon>Rhodoreae</taxon>
        <taxon>Rhododendron</taxon>
    </lineage>
</organism>
<evidence type="ECO:0000313" key="7">
    <source>
        <dbReference type="Proteomes" id="UP000626092"/>
    </source>
</evidence>
<sequence>MGTTGTRLPPISTAATNLFGNACFGSYSTYFGSKPTASQYEGAAKEGGRGPSIWDDFTKRWPGRITDGSNGNTAVDFYRQFKEDVKIMKKMGLEAFRFSISWSRILPCGQLNLGINKEGIRFYNDLIDELIANGITPFVTLFHWDVPQALEDAYGGFLSSKIVADFCDYVDLCFWEFGDRVKYWITLNEPWSFSKFGYATGTNAPGRGATAATPLKSSPEDSTWSFEHSHRSNTSTPSEPFDNGNPATEPYIVTHNLLLAHAAAVDMYRKNYQGCQKGKIGITNVVPWVKPYTDSRADIDATERALDFCLGWFLDPVVYGRYPESMRNLVRSRLPEFSDIESEKLKGSYDFLGINYYTTQYAADASNCYVEKLSYITDPKVKYTSVRNGVPIGPQASCGWLYVYPQGIYEAMMHIKKKYRNPVIYITENGLGKESILKNRFTEARVDDMRTNYHIDHLRCLRESIDDGVRVKGYFVWSLFDNFEWSAGYTNRFGMIYIEFRDGNFTSIGCFSGRISDGSNGNMGIDFYHQFKEDVKIMKKMGLEAFRFSISWSRVLPSGQLNLGINKEGIQFYNDLIDDLLANGITPFVTLFHWDVPQALEDAYGGFLSSKIVDDFCDYVDLCFWEFGDRVKHWITLNEPWWFSNGGYVTGASAPGRGATAATPLKSSAEDSTWSFELSHRSCTITSSEPFDNGNPATEPYRVAHNLLLAHAAAVDLYRKNYQACQKGKIGITNAVHWMEPYTNSKADIDAAERALDFMFGWFMDPVVNGHYPKSMKKFVGNRLPEFSHTESEKLKGSYDFIGVNYYTARYVSDASNSHVEKLSYTTDPKVKYTTVRNGVPIGPQASCGWIYVYPQGIYEVMMYTKKKYKNPVIYITENGLGEESSLKNRFTEARVDEMRTNYLIDHLRCLREAIDDGAKVNGYFVWSLFDSFEWASGYTVRFGMIYIEYRDGKFTRYPKGSAKWYMNFLKDKDTVKPSKTILLPTNE</sequence>
<dbReference type="InterPro" id="IPR001360">
    <property type="entry name" value="Glyco_hydro_1"/>
</dbReference>
<evidence type="ECO:0000256" key="2">
    <source>
        <dbReference type="ARBA" id="ARBA00022801"/>
    </source>
</evidence>
<dbReference type="PRINTS" id="PR00131">
    <property type="entry name" value="GLHYDRLASE1"/>
</dbReference>
<dbReference type="InterPro" id="IPR018120">
    <property type="entry name" value="Glyco_hydro_1_AS"/>
</dbReference>
<dbReference type="OrthoDB" id="65569at2759"/>
<comment type="caution">
    <text evidence="6">The sequence shown here is derived from an EMBL/GenBank/DDBJ whole genome shotgun (WGS) entry which is preliminary data.</text>
</comment>
<feature type="compositionally biased region" description="Polar residues" evidence="5">
    <location>
        <begin position="220"/>
        <end position="238"/>
    </location>
</feature>
<dbReference type="SUPFAM" id="SSF51445">
    <property type="entry name" value="(Trans)glycosidases"/>
    <property type="match status" value="2"/>
</dbReference>
<dbReference type="FunFam" id="3.20.20.80:FF:000022">
    <property type="entry name" value="Beta-glucosidase 11"/>
    <property type="match status" value="2"/>
</dbReference>
<keyword evidence="2" id="KW-0378">Hydrolase</keyword>
<dbReference type="Gene3D" id="3.20.20.80">
    <property type="entry name" value="Glycosidases"/>
    <property type="match status" value="2"/>
</dbReference>
<protein>
    <submittedName>
        <fullName evidence="6">Uncharacterized protein</fullName>
    </submittedName>
</protein>
<feature type="active site" description="Nucleophile" evidence="4">
    <location>
        <position position="428"/>
    </location>
</feature>
<proteinExistence type="inferred from homology"/>
<evidence type="ECO:0000256" key="3">
    <source>
        <dbReference type="ARBA" id="ARBA00023295"/>
    </source>
</evidence>
<dbReference type="GO" id="GO:0005975">
    <property type="term" value="P:carbohydrate metabolic process"/>
    <property type="evidence" value="ECO:0007669"/>
    <property type="project" value="InterPro"/>
</dbReference>
<dbReference type="Proteomes" id="UP000626092">
    <property type="component" value="Unassembled WGS sequence"/>
</dbReference>
<feature type="region of interest" description="Disordered" evidence="5">
    <location>
        <begin position="207"/>
        <end position="246"/>
    </location>
</feature>
<evidence type="ECO:0000256" key="4">
    <source>
        <dbReference type="PROSITE-ProRule" id="PRU10055"/>
    </source>
</evidence>
<evidence type="ECO:0000256" key="5">
    <source>
        <dbReference type="SAM" id="MobiDB-lite"/>
    </source>
</evidence>
<evidence type="ECO:0000313" key="6">
    <source>
        <dbReference type="EMBL" id="KAF7120452.1"/>
    </source>
</evidence>
<keyword evidence="7" id="KW-1185">Reference proteome</keyword>
<gene>
    <name evidence="6" type="ORF">RHSIM_Rhsim13G0228700</name>
</gene>
<comment type="similarity">
    <text evidence="1">Belongs to the glycosyl hydrolase 1 family.</text>
</comment>
<name>A0A834FZR4_RHOSS</name>
<keyword evidence="3" id="KW-0326">Glycosidase</keyword>
<accession>A0A834FZR4</accession>
<dbReference type="EMBL" id="WJXA01000013">
    <property type="protein sequence ID" value="KAF7120452.1"/>
    <property type="molecule type" value="Genomic_DNA"/>
</dbReference>
<evidence type="ECO:0000256" key="1">
    <source>
        <dbReference type="ARBA" id="ARBA00010838"/>
    </source>
</evidence>
<feature type="active site" description="Nucleophile" evidence="4">
    <location>
        <position position="878"/>
    </location>
</feature>
<dbReference type="Pfam" id="PF00232">
    <property type="entry name" value="Glyco_hydro_1"/>
    <property type="match status" value="2"/>
</dbReference>
<dbReference type="AlphaFoldDB" id="A0A834FZR4"/>
<dbReference type="PANTHER" id="PTHR10353">
    <property type="entry name" value="GLYCOSYL HYDROLASE"/>
    <property type="match status" value="1"/>
</dbReference>
<reference evidence="6" key="1">
    <citation type="submission" date="2019-11" db="EMBL/GenBank/DDBJ databases">
        <authorList>
            <person name="Liu Y."/>
            <person name="Hou J."/>
            <person name="Li T.-Q."/>
            <person name="Guan C.-H."/>
            <person name="Wu X."/>
            <person name="Wu H.-Z."/>
            <person name="Ling F."/>
            <person name="Zhang R."/>
            <person name="Shi X.-G."/>
            <person name="Ren J.-P."/>
            <person name="Chen E.-F."/>
            <person name="Sun J.-M."/>
        </authorList>
    </citation>
    <scope>NUCLEOTIDE SEQUENCE</scope>
    <source>
        <strain evidence="6">Adult_tree_wgs_1</strain>
        <tissue evidence="6">Leaves</tissue>
    </source>
</reference>
<dbReference type="GO" id="GO:0008422">
    <property type="term" value="F:beta-glucosidase activity"/>
    <property type="evidence" value="ECO:0007669"/>
    <property type="project" value="TreeGrafter"/>
</dbReference>